<evidence type="ECO:0000313" key="11">
    <source>
        <dbReference type="EMBL" id="NLD25648.1"/>
    </source>
</evidence>
<keyword evidence="2" id="KW-0813">Transport</keyword>
<accession>A0A847D0C7</accession>
<dbReference type="FunFam" id="3.40.30.10:FF:000001">
    <property type="entry name" value="Thioredoxin"/>
    <property type="match status" value="1"/>
</dbReference>
<reference evidence="11 12" key="1">
    <citation type="journal article" date="2020" name="Biotechnol. Biofuels">
        <title>New insights from the biogas microbiome by comprehensive genome-resolved metagenomics of nearly 1600 species originating from multiple anaerobic digesters.</title>
        <authorList>
            <person name="Campanaro S."/>
            <person name="Treu L."/>
            <person name="Rodriguez-R L.M."/>
            <person name="Kovalovszki A."/>
            <person name="Ziels R.M."/>
            <person name="Maus I."/>
            <person name="Zhu X."/>
            <person name="Kougias P.G."/>
            <person name="Basile A."/>
            <person name="Luo G."/>
            <person name="Schluter A."/>
            <person name="Konstantinidis K.T."/>
            <person name="Angelidaki I."/>
        </authorList>
    </citation>
    <scope>NUCLEOTIDE SEQUENCE [LARGE SCALE GENOMIC DNA]</scope>
    <source>
        <strain evidence="11">AS06rmzACSIP_65</strain>
    </source>
</reference>
<dbReference type="PRINTS" id="PR00421">
    <property type="entry name" value="THIOREDOXIN"/>
</dbReference>
<evidence type="ECO:0000256" key="9">
    <source>
        <dbReference type="PIRSR" id="PIRSR000077-4"/>
    </source>
</evidence>
<proteinExistence type="inferred from homology"/>
<dbReference type="AlphaFoldDB" id="A0A847D0C7"/>
<dbReference type="InterPro" id="IPR036249">
    <property type="entry name" value="Thioredoxin-like_sf"/>
</dbReference>
<evidence type="ECO:0000256" key="1">
    <source>
        <dbReference type="ARBA" id="ARBA00008987"/>
    </source>
</evidence>
<evidence type="ECO:0000256" key="8">
    <source>
        <dbReference type="PIRSR" id="PIRSR000077-1"/>
    </source>
</evidence>
<evidence type="ECO:0000256" key="3">
    <source>
        <dbReference type="ARBA" id="ARBA00022982"/>
    </source>
</evidence>
<evidence type="ECO:0000259" key="10">
    <source>
        <dbReference type="PROSITE" id="PS51352"/>
    </source>
</evidence>
<dbReference type="Gene3D" id="3.40.30.10">
    <property type="entry name" value="Glutaredoxin"/>
    <property type="match status" value="1"/>
</dbReference>
<evidence type="ECO:0000256" key="7">
    <source>
        <dbReference type="PIRNR" id="PIRNR000077"/>
    </source>
</evidence>
<gene>
    <name evidence="11" type="primary">trxA</name>
    <name evidence="11" type="ORF">GX656_03380</name>
</gene>
<dbReference type="Proteomes" id="UP000545876">
    <property type="component" value="Unassembled WGS sequence"/>
</dbReference>
<feature type="site" description="Contributes to redox potential value" evidence="8">
    <location>
        <position position="33"/>
    </location>
</feature>
<evidence type="ECO:0000256" key="5">
    <source>
        <dbReference type="ARBA" id="ARBA00023284"/>
    </source>
</evidence>
<dbReference type="PANTHER" id="PTHR45663:SF11">
    <property type="entry name" value="GEO12009P1"/>
    <property type="match status" value="1"/>
</dbReference>
<dbReference type="Pfam" id="PF00085">
    <property type="entry name" value="Thioredoxin"/>
    <property type="match status" value="1"/>
</dbReference>
<evidence type="ECO:0000256" key="2">
    <source>
        <dbReference type="ARBA" id="ARBA00022448"/>
    </source>
</evidence>
<dbReference type="InterPro" id="IPR017937">
    <property type="entry name" value="Thioredoxin_CS"/>
</dbReference>
<organism evidence="11 12">
    <name type="scientific">Candidatus Dojkabacteria bacterium</name>
    <dbReference type="NCBI Taxonomy" id="2099670"/>
    <lineage>
        <taxon>Bacteria</taxon>
        <taxon>Candidatus Dojkabacteria</taxon>
    </lineage>
</organism>
<dbReference type="InterPro" id="IPR005746">
    <property type="entry name" value="Thioredoxin"/>
</dbReference>
<evidence type="ECO:0000256" key="4">
    <source>
        <dbReference type="ARBA" id="ARBA00023157"/>
    </source>
</evidence>
<dbReference type="EMBL" id="JAAZBX010000014">
    <property type="protein sequence ID" value="NLD25648.1"/>
    <property type="molecule type" value="Genomic_DNA"/>
</dbReference>
<dbReference type="CDD" id="cd02947">
    <property type="entry name" value="TRX_family"/>
    <property type="match status" value="1"/>
</dbReference>
<dbReference type="PIRSF" id="PIRSF000077">
    <property type="entry name" value="Thioredoxin"/>
    <property type="match status" value="1"/>
</dbReference>
<protein>
    <recommendedName>
        <fullName evidence="6 7">Thioredoxin</fullName>
    </recommendedName>
</protein>
<dbReference type="SUPFAM" id="SSF52833">
    <property type="entry name" value="Thioredoxin-like"/>
    <property type="match status" value="1"/>
</dbReference>
<feature type="active site" description="Nucleophile" evidence="8">
    <location>
        <position position="35"/>
    </location>
</feature>
<dbReference type="GO" id="GO:0005829">
    <property type="term" value="C:cytosol"/>
    <property type="evidence" value="ECO:0007669"/>
    <property type="project" value="TreeGrafter"/>
</dbReference>
<comment type="similarity">
    <text evidence="1 7">Belongs to the thioredoxin family.</text>
</comment>
<keyword evidence="3" id="KW-0249">Electron transport</keyword>
<feature type="active site" description="Nucleophile" evidence="8">
    <location>
        <position position="32"/>
    </location>
</feature>
<dbReference type="InterPro" id="IPR013766">
    <property type="entry name" value="Thioredoxin_domain"/>
</dbReference>
<name>A0A847D0C7_9BACT</name>
<feature type="site" description="Deprotonates C-terminal active site Cys" evidence="8">
    <location>
        <position position="26"/>
    </location>
</feature>
<feature type="domain" description="Thioredoxin" evidence="10">
    <location>
        <begin position="1"/>
        <end position="106"/>
    </location>
</feature>
<dbReference type="PANTHER" id="PTHR45663">
    <property type="entry name" value="GEO12009P1"/>
    <property type="match status" value="1"/>
</dbReference>
<dbReference type="PROSITE" id="PS51352">
    <property type="entry name" value="THIOREDOXIN_2"/>
    <property type="match status" value="1"/>
</dbReference>
<dbReference type="PROSITE" id="PS00194">
    <property type="entry name" value="THIOREDOXIN_1"/>
    <property type="match status" value="1"/>
</dbReference>
<dbReference type="GO" id="GO:0015035">
    <property type="term" value="F:protein-disulfide reductase activity"/>
    <property type="evidence" value="ECO:0007669"/>
    <property type="project" value="UniProtKB-UniRule"/>
</dbReference>
<dbReference type="GO" id="GO:0045454">
    <property type="term" value="P:cell redox homeostasis"/>
    <property type="evidence" value="ECO:0007669"/>
    <property type="project" value="TreeGrafter"/>
</dbReference>
<sequence>MEKVLHLTGDSFQKEVKDFEGVALVDFWAPWCGPCQMVGPTIEELAGEFDDVKICKVNVDEEGLLAQQYGIMSIPAVYIFKNGEVKQTIIGAQAKATYREAIQKEV</sequence>
<feature type="site" description="Contributes to redox potential value" evidence="8">
    <location>
        <position position="34"/>
    </location>
</feature>
<comment type="caution">
    <text evidence="11">The sequence shown here is derived from an EMBL/GenBank/DDBJ whole genome shotgun (WGS) entry which is preliminary data.</text>
</comment>
<feature type="disulfide bond" description="Redox-active" evidence="9">
    <location>
        <begin position="32"/>
        <end position="35"/>
    </location>
</feature>
<dbReference type="NCBIfam" id="TIGR01068">
    <property type="entry name" value="thioredoxin"/>
    <property type="match status" value="1"/>
</dbReference>
<keyword evidence="5 9" id="KW-0676">Redox-active center</keyword>
<evidence type="ECO:0000256" key="6">
    <source>
        <dbReference type="NCBIfam" id="TIGR01068"/>
    </source>
</evidence>
<evidence type="ECO:0000313" key="12">
    <source>
        <dbReference type="Proteomes" id="UP000545876"/>
    </source>
</evidence>
<keyword evidence="4 9" id="KW-1015">Disulfide bond</keyword>